<sequence length="125" mass="15178">MKEKYRNYIKSPQHWKDMFNKFYCWQSKDKVPIKKIKIDRKLFSFDNLVDKKEVFYMMANFSKDIWMPITVNEDYYLLDGQHRLEVAKALGLNYIDVIIEDRSKITFSNKSIKFKETSMEDLINL</sequence>
<dbReference type="AlphaFoldDB" id="A0A2M6WB74"/>
<organism evidence="1 2">
    <name type="scientific">Candidatus Kuenenbacteria bacterium CG10_big_fil_rev_8_21_14_0_10_36_11</name>
    <dbReference type="NCBI Taxonomy" id="1974618"/>
    <lineage>
        <taxon>Bacteria</taxon>
        <taxon>Candidatus Kueneniibacteriota</taxon>
    </lineage>
</organism>
<reference evidence="2" key="1">
    <citation type="submission" date="2017-09" db="EMBL/GenBank/DDBJ databases">
        <title>Depth-based differentiation of microbial function through sediment-hosted aquifers and enrichment of novel symbionts in the deep terrestrial subsurface.</title>
        <authorList>
            <person name="Probst A.J."/>
            <person name="Ladd B."/>
            <person name="Jarett J.K."/>
            <person name="Geller-Mcgrath D.E."/>
            <person name="Sieber C.M.K."/>
            <person name="Emerson J.B."/>
            <person name="Anantharaman K."/>
            <person name="Thomas B.C."/>
            <person name="Malmstrom R."/>
            <person name="Stieglmeier M."/>
            <person name="Klingl A."/>
            <person name="Woyke T."/>
            <person name="Ryan C.M."/>
            <person name="Banfield J.F."/>
        </authorList>
    </citation>
    <scope>NUCLEOTIDE SEQUENCE [LARGE SCALE GENOMIC DNA]</scope>
</reference>
<protein>
    <submittedName>
        <fullName evidence="1">Uncharacterized protein</fullName>
    </submittedName>
</protein>
<dbReference type="Proteomes" id="UP000231464">
    <property type="component" value="Unassembled WGS sequence"/>
</dbReference>
<dbReference type="Gene3D" id="3.90.1530.10">
    <property type="entry name" value="Conserved hypothetical protein from pyrococcus furiosus pfu- 392566-001, ParB domain"/>
    <property type="match status" value="1"/>
</dbReference>
<dbReference type="SUPFAM" id="SSF110849">
    <property type="entry name" value="ParB/Sulfiredoxin"/>
    <property type="match status" value="1"/>
</dbReference>
<gene>
    <name evidence="1" type="ORF">COU23_00645</name>
</gene>
<name>A0A2M6WB74_9BACT</name>
<accession>A0A2M6WB74</accession>
<evidence type="ECO:0000313" key="2">
    <source>
        <dbReference type="Proteomes" id="UP000231464"/>
    </source>
</evidence>
<evidence type="ECO:0000313" key="1">
    <source>
        <dbReference type="EMBL" id="PIT90036.1"/>
    </source>
</evidence>
<proteinExistence type="predicted"/>
<dbReference type="InterPro" id="IPR036086">
    <property type="entry name" value="ParB/Sulfiredoxin_sf"/>
</dbReference>
<dbReference type="EMBL" id="PFBP01000010">
    <property type="protein sequence ID" value="PIT90036.1"/>
    <property type="molecule type" value="Genomic_DNA"/>
</dbReference>
<comment type="caution">
    <text evidence="1">The sequence shown here is derived from an EMBL/GenBank/DDBJ whole genome shotgun (WGS) entry which is preliminary data.</text>
</comment>